<keyword evidence="1" id="KW-1133">Transmembrane helix</keyword>
<evidence type="ECO:0000259" key="3">
    <source>
        <dbReference type="SMART" id="SM00460"/>
    </source>
</evidence>
<evidence type="ECO:0000256" key="2">
    <source>
        <dbReference type="SAM" id="SignalP"/>
    </source>
</evidence>
<dbReference type="Pfam" id="PF01841">
    <property type="entry name" value="Transglut_core"/>
    <property type="match status" value="1"/>
</dbReference>
<feature type="signal peptide" evidence="2">
    <location>
        <begin position="1"/>
        <end position="27"/>
    </location>
</feature>
<evidence type="ECO:0000313" key="5">
    <source>
        <dbReference type="Proteomes" id="UP000177390"/>
    </source>
</evidence>
<evidence type="ECO:0000313" key="4">
    <source>
        <dbReference type="EMBL" id="OGD70169.1"/>
    </source>
</evidence>
<gene>
    <name evidence="4" type="ORF">A3D09_00705</name>
</gene>
<dbReference type="EMBL" id="MFAH01000062">
    <property type="protein sequence ID" value="OGD70169.1"/>
    <property type="molecule type" value="Genomic_DNA"/>
</dbReference>
<sequence>MRFLAKFLSVFILAALGNLVFSTRVFALATFATDYVITYDINEQGLTNVTFNIAQKNNLSTVYATSFSLSLSQTNLKNIVVRDAAGSINPQISQTENVTNINFDFINKVVGKDKINQFSIQYDSADIANRQGSVWEINIPKLESNENTNSQQIILKVPAKFGTPAYIDPKPSRIDDNHYLFTQASLGNKSISAVFGTTQYFKIQLVYNLNNPLSKNLDTQIALPPDTNYQTVYLKNLNPQPKDIATDPDGNWLASYSISPDTDLQITADLFIKLSFNPKSAPLENSDVYTRATKLWNTEDLDISAKAAGLTTPKSVYDFVTNYLTYSYARIARQNSEINRPGAVWALANPTQAICTEFTDLFIALARKNNIPARELQGYALSSNDKLKPLSLSKDILHAWPEYYNRDKQTWIQVDPTWGNTTGGIDYFNKLDLNHLVFAIHGIDSTQPLPAGAYKTFGGGSKDVFVRITDSISFPSPSYQATFSLIDNNHLFLNLKNISGVSGEAEVTIEENDEVKGGTGKYHLAPYSTTAIETEIKIGPHLSPITTPLIIDINGQETSLSITYQPNLPIGVVWATAILSTVGLTFIARGIYLRRQRRHPPVHW</sequence>
<keyword evidence="1" id="KW-0812">Transmembrane</keyword>
<keyword evidence="2" id="KW-0732">Signal</keyword>
<dbReference type="SMART" id="SM00460">
    <property type="entry name" value="TGc"/>
    <property type="match status" value="1"/>
</dbReference>
<dbReference type="AlphaFoldDB" id="A0A1F5ES03"/>
<comment type="caution">
    <text evidence="4">The sequence shown here is derived from an EMBL/GenBank/DDBJ whole genome shotgun (WGS) entry which is preliminary data.</text>
</comment>
<organism evidence="4 5">
    <name type="scientific">Candidatus Collierbacteria bacterium RIFCSPHIGHO2_02_FULL_49_10</name>
    <dbReference type="NCBI Taxonomy" id="1817723"/>
    <lineage>
        <taxon>Bacteria</taxon>
        <taxon>Candidatus Collieribacteriota</taxon>
    </lineage>
</organism>
<dbReference type="Proteomes" id="UP000177390">
    <property type="component" value="Unassembled WGS sequence"/>
</dbReference>
<dbReference type="PANTHER" id="PTHR33490">
    <property type="entry name" value="BLR5614 PROTEIN-RELATED"/>
    <property type="match status" value="1"/>
</dbReference>
<dbReference type="SUPFAM" id="SSF54001">
    <property type="entry name" value="Cysteine proteinases"/>
    <property type="match status" value="1"/>
</dbReference>
<keyword evidence="1" id="KW-0472">Membrane</keyword>
<dbReference type="InterPro" id="IPR002931">
    <property type="entry name" value="Transglutaminase-like"/>
</dbReference>
<protein>
    <recommendedName>
        <fullName evidence="3">Transglutaminase-like domain-containing protein</fullName>
    </recommendedName>
</protein>
<proteinExistence type="predicted"/>
<dbReference type="InterPro" id="IPR038765">
    <property type="entry name" value="Papain-like_cys_pep_sf"/>
</dbReference>
<feature type="domain" description="Transglutaminase-like" evidence="3">
    <location>
        <begin position="347"/>
        <end position="418"/>
    </location>
</feature>
<reference evidence="4 5" key="1">
    <citation type="journal article" date="2016" name="Nat. Commun.">
        <title>Thousands of microbial genomes shed light on interconnected biogeochemical processes in an aquifer system.</title>
        <authorList>
            <person name="Anantharaman K."/>
            <person name="Brown C.T."/>
            <person name="Hug L.A."/>
            <person name="Sharon I."/>
            <person name="Castelle C.J."/>
            <person name="Probst A.J."/>
            <person name="Thomas B.C."/>
            <person name="Singh A."/>
            <person name="Wilkins M.J."/>
            <person name="Karaoz U."/>
            <person name="Brodie E.L."/>
            <person name="Williams K.H."/>
            <person name="Hubbard S.S."/>
            <person name="Banfield J.F."/>
        </authorList>
    </citation>
    <scope>NUCLEOTIDE SEQUENCE [LARGE SCALE GENOMIC DNA]</scope>
</reference>
<feature type="chain" id="PRO_5009518362" description="Transglutaminase-like domain-containing protein" evidence="2">
    <location>
        <begin position="28"/>
        <end position="604"/>
    </location>
</feature>
<evidence type="ECO:0000256" key="1">
    <source>
        <dbReference type="SAM" id="Phobius"/>
    </source>
</evidence>
<name>A0A1F5ES03_9BACT</name>
<accession>A0A1F5ES03</accession>
<feature type="transmembrane region" description="Helical" evidence="1">
    <location>
        <begin position="568"/>
        <end position="588"/>
    </location>
</feature>
<dbReference type="Gene3D" id="3.10.620.30">
    <property type="match status" value="1"/>
</dbReference>
<dbReference type="PANTHER" id="PTHR33490:SF6">
    <property type="entry name" value="SLL1049 PROTEIN"/>
    <property type="match status" value="1"/>
</dbReference>